<sequence>MATGDGMTLGSPPFLFPESLIPHELSQSLPPGFTIRPLRRDDYERGFYDCLRVLTWVATPTESEFQQLFNEMTEALGTYYFVVIERADSGGRHIVGTGALVVERKFIHNHGKVGHIEEISIAQEHHRKGLGRVMMRTLDSIATEVGCYKCILNCDSSTEEFYVKCDYHNSGIEMSRYFEEAKDPYHRG</sequence>
<gene>
    <name evidence="1" type="ORF">O1611_g1319</name>
</gene>
<dbReference type="EMBL" id="JAPUUL010000151">
    <property type="protein sequence ID" value="KAJ8132304.1"/>
    <property type="molecule type" value="Genomic_DNA"/>
</dbReference>
<comment type="caution">
    <text evidence="1">The sequence shown here is derived from an EMBL/GenBank/DDBJ whole genome shotgun (WGS) entry which is preliminary data.</text>
</comment>
<evidence type="ECO:0000313" key="2">
    <source>
        <dbReference type="Proteomes" id="UP001153332"/>
    </source>
</evidence>
<evidence type="ECO:0000313" key="1">
    <source>
        <dbReference type="EMBL" id="KAJ8132304.1"/>
    </source>
</evidence>
<proteinExistence type="predicted"/>
<name>A0ACC2JXW6_9PEZI</name>
<reference evidence="1" key="1">
    <citation type="submission" date="2022-12" db="EMBL/GenBank/DDBJ databases">
        <title>Genome Sequence of Lasiodiplodia mahajangana.</title>
        <authorList>
            <person name="Buettner E."/>
        </authorList>
    </citation>
    <scope>NUCLEOTIDE SEQUENCE</scope>
    <source>
        <strain evidence="1">VT137</strain>
    </source>
</reference>
<protein>
    <submittedName>
        <fullName evidence="1">Uncharacterized protein</fullName>
    </submittedName>
</protein>
<organism evidence="1 2">
    <name type="scientific">Lasiodiplodia mahajangana</name>
    <dbReference type="NCBI Taxonomy" id="1108764"/>
    <lineage>
        <taxon>Eukaryota</taxon>
        <taxon>Fungi</taxon>
        <taxon>Dikarya</taxon>
        <taxon>Ascomycota</taxon>
        <taxon>Pezizomycotina</taxon>
        <taxon>Dothideomycetes</taxon>
        <taxon>Dothideomycetes incertae sedis</taxon>
        <taxon>Botryosphaeriales</taxon>
        <taxon>Botryosphaeriaceae</taxon>
        <taxon>Lasiodiplodia</taxon>
    </lineage>
</organism>
<keyword evidence="2" id="KW-1185">Reference proteome</keyword>
<dbReference type="Proteomes" id="UP001153332">
    <property type="component" value="Unassembled WGS sequence"/>
</dbReference>
<accession>A0ACC2JXW6</accession>